<dbReference type="GO" id="GO:0016757">
    <property type="term" value="F:glycosyltransferase activity"/>
    <property type="evidence" value="ECO:0007669"/>
    <property type="project" value="UniProtKB-ARBA"/>
</dbReference>
<dbReference type="Pfam" id="PF13439">
    <property type="entry name" value="Glyco_transf_4"/>
    <property type="match status" value="1"/>
</dbReference>
<dbReference type="EMBL" id="VFIY01000014">
    <property type="protein sequence ID" value="TPD59357.1"/>
    <property type="molecule type" value="Genomic_DNA"/>
</dbReference>
<evidence type="ECO:0000313" key="2">
    <source>
        <dbReference type="EMBL" id="TPD59357.1"/>
    </source>
</evidence>
<dbReference type="NCBIfam" id="TIGR03087">
    <property type="entry name" value="stp1"/>
    <property type="match status" value="1"/>
</dbReference>
<dbReference type="CDD" id="cd03801">
    <property type="entry name" value="GT4_PimA-like"/>
    <property type="match status" value="1"/>
</dbReference>
<dbReference type="Proteomes" id="UP000319148">
    <property type="component" value="Unassembled WGS sequence"/>
</dbReference>
<dbReference type="AlphaFoldDB" id="A0A501PGZ9"/>
<name>A0A501PGZ9_9PROT</name>
<evidence type="ECO:0000313" key="3">
    <source>
        <dbReference type="Proteomes" id="UP000319148"/>
    </source>
</evidence>
<keyword evidence="3" id="KW-1185">Reference proteome</keyword>
<organism evidence="2 3">
    <name type="scientific">Emcibacter nanhaiensis</name>
    <dbReference type="NCBI Taxonomy" id="1505037"/>
    <lineage>
        <taxon>Bacteria</taxon>
        <taxon>Pseudomonadati</taxon>
        <taxon>Pseudomonadota</taxon>
        <taxon>Alphaproteobacteria</taxon>
        <taxon>Emcibacterales</taxon>
        <taxon>Emcibacteraceae</taxon>
        <taxon>Emcibacter</taxon>
    </lineage>
</organism>
<dbReference type="InterPro" id="IPR050194">
    <property type="entry name" value="Glycosyltransferase_grp1"/>
</dbReference>
<reference evidence="3" key="1">
    <citation type="submission" date="2019-06" db="EMBL/GenBank/DDBJ databases">
        <title>The complete genome of Emcibacter congregatus ZYLT.</title>
        <authorList>
            <person name="Zhao Z."/>
        </authorList>
    </citation>
    <scope>NUCLEOTIDE SEQUENCE [LARGE SCALE GENOMIC DNA]</scope>
    <source>
        <strain evidence="3">MCCC 1A06723</strain>
    </source>
</reference>
<dbReference type="InterPro" id="IPR028098">
    <property type="entry name" value="Glyco_trans_4-like_N"/>
</dbReference>
<dbReference type="PANTHER" id="PTHR45947">
    <property type="entry name" value="SULFOQUINOVOSYL TRANSFERASE SQD2"/>
    <property type="match status" value="1"/>
</dbReference>
<dbReference type="RefSeq" id="WP_139941021.1">
    <property type="nucleotide sequence ID" value="NZ_JBHSYP010000006.1"/>
</dbReference>
<feature type="domain" description="Glycosyltransferase subfamily 4-like N-terminal" evidence="1">
    <location>
        <begin position="23"/>
        <end position="208"/>
    </location>
</feature>
<dbReference type="Pfam" id="PF13692">
    <property type="entry name" value="Glyco_trans_1_4"/>
    <property type="match status" value="1"/>
</dbReference>
<comment type="caution">
    <text evidence="2">The sequence shown here is derived from an EMBL/GenBank/DDBJ whole genome shotgun (WGS) entry which is preliminary data.</text>
</comment>
<dbReference type="OrthoDB" id="9807209at2"/>
<dbReference type="Gene3D" id="3.40.50.2000">
    <property type="entry name" value="Glycogen Phosphorylase B"/>
    <property type="match status" value="2"/>
</dbReference>
<dbReference type="PANTHER" id="PTHR45947:SF3">
    <property type="entry name" value="SULFOQUINOVOSYL TRANSFERASE SQD2"/>
    <property type="match status" value="1"/>
</dbReference>
<sequence length="402" mass="45160">MNILFVSHRFPYPPTRGDKIRSFNMVRHLHESGHKVTVASLVRSDEEEQEIQGIKDHCHEFLYSRVNETWQKLRMVGCLLTTTPSSMGYFYSPELKAKIKQKLAEEKFDLIVVFSSSAAQYVEHVTDIPKILDYCDMDSQKWLAYAGFKKWPFSWGYWLEGSKLEAEEKRLARKFDVGVCATDFEVETLDSFNTGIQSAFFPNGVDSEFFKPTDGTFKKHNIGFVGRMDYYPNEACVISFCQKVLPLLREKYPDVTFTVVGAEPPASVRAMGELPGVTVTGTVDDVRTYVRGSEVVVAPLEIARGTQNKILEGMALGVPVISSQLAARGVDAVVGEHLLAASTPEEYAACVSRIFDSAGEREKFSKAGRERVLSHHNWTRAMKLFDEIIDGCLKRHAADKAA</sequence>
<keyword evidence="2" id="KW-0808">Transferase</keyword>
<protein>
    <submittedName>
        <fullName evidence="2">TIGR03087 family PEP-CTERM/XrtA system glycosyltransferase</fullName>
    </submittedName>
</protein>
<proteinExistence type="predicted"/>
<evidence type="ECO:0000259" key="1">
    <source>
        <dbReference type="Pfam" id="PF13439"/>
    </source>
</evidence>
<dbReference type="SUPFAM" id="SSF53756">
    <property type="entry name" value="UDP-Glycosyltransferase/glycogen phosphorylase"/>
    <property type="match status" value="1"/>
</dbReference>
<accession>A0A501PGZ9</accession>
<gene>
    <name evidence="2" type="ORF">FIV46_11220</name>
</gene>
<dbReference type="InterPro" id="IPR017521">
    <property type="entry name" value="Sugar_tfrase_PEP-CTERM_Stp1"/>
</dbReference>